<dbReference type="SUPFAM" id="SSF54427">
    <property type="entry name" value="NTF2-like"/>
    <property type="match status" value="1"/>
</dbReference>
<dbReference type="InterPro" id="IPR000391">
    <property type="entry name" value="Rng_hydr_dOase-bsu"/>
</dbReference>
<protein>
    <submittedName>
        <fullName evidence="3">Benzoate 1,2-dioxygenase small subunit</fullName>
    </submittedName>
</protein>
<comment type="caution">
    <text evidence="3">The sequence shown here is derived from an EMBL/GenBank/DDBJ whole genome shotgun (WGS) entry which is preliminary data.</text>
</comment>
<accession>A0ABP8J066</accession>
<evidence type="ECO:0000313" key="3">
    <source>
        <dbReference type="EMBL" id="GAA4382559.1"/>
    </source>
</evidence>
<dbReference type="RefSeq" id="WP_344989202.1">
    <property type="nucleotide sequence ID" value="NZ_BAABFR010000001.1"/>
</dbReference>
<dbReference type="InterPro" id="IPR017641">
    <property type="entry name" value="Benzo_1-2-diOase_ssu"/>
</dbReference>
<keyword evidence="4" id="KW-1185">Reference proteome</keyword>
<evidence type="ECO:0000313" key="4">
    <source>
        <dbReference type="Proteomes" id="UP001500635"/>
    </source>
</evidence>
<gene>
    <name evidence="3" type="primary">benB</name>
    <name evidence="3" type="ORF">GCM10023147_00410</name>
</gene>
<reference evidence="4" key="1">
    <citation type="journal article" date="2019" name="Int. J. Syst. Evol. Microbiol.">
        <title>The Global Catalogue of Microorganisms (GCM) 10K type strain sequencing project: providing services to taxonomists for standard genome sequencing and annotation.</title>
        <authorList>
            <consortium name="The Broad Institute Genomics Platform"/>
            <consortium name="The Broad Institute Genome Sequencing Center for Infectious Disease"/>
            <person name="Wu L."/>
            <person name="Ma J."/>
        </authorList>
    </citation>
    <scope>NUCLEOTIDE SEQUENCE [LARGE SCALE GENOMIC DNA]</scope>
    <source>
        <strain evidence="4">JCM 17688</strain>
    </source>
</reference>
<keyword evidence="2" id="KW-0560">Oxidoreductase</keyword>
<sequence length="183" mass="21436">MTTVENNSAQAAAGHTVSGGSAIDQHAIEQFLYREARHLDDREFEKWLECYAEDCEFWMPAWADDDQLTRDPQTEISLIYYPDKSGLADRVFRIRTERSSATSLPEPRTSHNITNVECIERRGDLVDVRFNWHTMYFRYDTIDPYYGTTFATIDFSGERPVFRKKTVVLKNDYIHHVVDIYHV</sequence>
<evidence type="ECO:0000256" key="2">
    <source>
        <dbReference type="ARBA" id="ARBA00023002"/>
    </source>
</evidence>
<proteinExistence type="inferred from homology"/>
<dbReference type="PANTHER" id="PTHR41534:SF1">
    <property type="entry name" value="BLR3401 PROTEIN"/>
    <property type="match status" value="1"/>
</dbReference>
<dbReference type="Gene3D" id="3.10.450.50">
    <property type="match status" value="1"/>
</dbReference>
<dbReference type="EMBL" id="BAABFR010000001">
    <property type="protein sequence ID" value="GAA4382559.1"/>
    <property type="molecule type" value="Genomic_DNA"/>
</dbReference>
<dbReference type="CDD" id="cd00667">
    <property type="entry name" value="ring_hydroxylating_dioxygenases_beta"/>
    <property type="match status" value="1"/>
</dbReference>
<dbReference type="NCBIfam" id="TIGR03232">
    <property type="entry name" value="benzo_1_2_benB"/>
    <property type="match status" value="1"/>
</dbReference>
<comment type="similarity">
    <text evidence="1">Belongs to the bacterial ring-hydroxylating dioxygenase beta subunit family.</text>
</comment>
<dbReference type="PANTHER" id="PTHR41534">
    <property type="entry name" value="BLR3401 PROTEIN"/>
    <property type="match status" value="1"/>
</dbReference>
<dbReference type="Pfam" id="PF00866">
    <property type="entry name" value="Ring_hydroxyl_B"/>
    <property type="match status" value="1"/>
</dbReference>
<dbReference type="Proteomes" id="UP001500635">
    <property type="component" value="Unassembled WGS sequence"/>
</dbReference>
<dbReference type="InterPro" id="IPR032710">
    <property type="entry name" value="NTF2-like_dom_sf"/>
</dbReference>
<name>A0ABP8J066_9ACTN</name>
<organism evidence="3 4">
    <name type="scientific">Tsukamurella soli</name>
    <dbReference type="NCBI Taxonomy" id="644556"/>
    <lineage>
        <taxon>Bacteria</taxon>
        <taxon>Bacillati</taxon>
        <taxon>Actinomycetota</taxon>
        <taxon>Actinomycetes</taxon>
        <taxon>Mycobacteriales</taxon>
        <taxon>Tsukamurellaceae</taxon>
        <taxon>Tsukamurella</taxon>
    </lineage>
</organism>
<evidence type="ECO:0000256" key="1">
    <source>
        <dbReference type="ARBA" id="ARBA00009570"/>
    </source>
</evidence>